<accession>A0A6A5HA55</accession>
<name>A0A6A5HA55_CAERE</name>
<reference evidence="1 2" key="1">
    <citation type="submission" date="2019-12" db="EMBL/GenBank/DDBJ databases">
        <title>Chromosome-level assembly of the Caenorhabditis remanei genome.</title>
        <authorList>
            <person name="Teterina A.A."/>
            <person name="Willis J.H."/>
            <person name="Phillips P.C."/>
        </authorList>
    </citation>
    <scope>NUCLEOTIDE SEQUENCE [LARGE SCALE GENOMIC DNA]</scope>
    <source>
        <strain evidence="1 2">PX506</strain>
        <tissue evidence="1">Whole organism</tissue>
    </source>
</reference>
<dbReference type="KEGG" id="crq:GCK72_003671"/>
<dbReference type="Proteomes" id="UP000483820">
    <property type="component" value="Chromosome II"/>
</dbReference>
<comment type="caution">
    <text evidence="1">The sequence shown here is derived from an EMBL/GenBank/DDBJ whole genome shotgun (WGS) entry which is preliminary data.</text>
</comment>
<protein>
    <submittedName>
        <fullName evidence="1">Uncharacterized protein</fullName>
    </submittedName>
</protein>
<gene>
    <name evidence="1" type="ORF">GCK72_003671</name>
</gene>
<evidence type="ECO:0000313" key="2">
    <source>
        <dbReference type="Proteomes" id="UP000483820"/>
    </source>
</evidence>
<organism evidence="1 2">
    <name type="scientific">Caenorhabditis remanei</name>
    <name type="common">Caenorhabditis vulgaris</name>
    <dbReference type="NCBI Taxonomy" id="31234"/>
    <lineage>
        <taxon>Eukaryota</taxon>
        <taxon>Metazoa</taxon>
        <taxon>Ecdysozoa</taxon>
        <taxon>Nematoda</taxon>
        <taxon>Chromadorea</taxon>
        <taxon>Rhabditida</taxon>
        <taxon>Rhabditina</taxon>
        <taxon>Rhabditomorpha</taxon>
        <taxon>Rhabditoidea</taxon>
        <taxon>Rhabditidae</taxon>
        <taxon>Peloderinae</taxon>
        <taxon>Caenorhabditis</taxon>
    </lineage>
</organism>
<dbReference type="RefSeq" id="XP_053588374.1">
    <property type="nucleotide sequence ID" value="XM_053724180.1"/>
</dbReference>
<proteinExistence type="predicted"/>
<dbReference type="GeneID" id="78773676"/>
<dbReference type="AlphaFoldDB" id="A0A6A5HA55"/>
<dbReference type="EMBL" id="WUAV01000002">
    <property type="protein sequence ID" value="KAF1763726.1"/>
    <property type="molecule type" value="Genomic_DNA"/>
</dbReference>
<dbReference type="CTD" id="78773676"/>
<evidence type="ECO:0000313" key="1">
    <source>
        <dbReference type="EMBL" id="KAF1763726.1"/>
    </source>
</evidence>
<sequence length="114" mass="13138">MDLEMISIEFDAKRMVRMRQELQNVLSSNVGLLEVEDLVSKAERMCQFEKERKGKTLKDLKKELTEPTIADNFYSLSDYDVQNDMSSTPKLRRKISVDQSAEAIEMMMLGLGNI</sequence>